<name>A0A327JP02_9HYPH</name>
<sequence length="165" mass="18153">MSRLEAFIDRMVAQKRLLEHTARLIADVPGPVLELGLGNGRSFDHLREILPGREIFAFDRSITAHPSCVPDGEHMIVGEIRETLKFCGPRVRRPAALVNIDLGTADETAELAIVHWLSPLIAERVAPGGYVLSDLALDLPAFDVVAKPEGTEACQHQLFQKRGMP</sequence>
<evidence type="ECO:0008006" key="3">
    <source>
        <dbReference type="Google" id="ProtNLM"/>
    </source>
</evidence>
<dbReference type="AlphaFoldDB" id="A0A327JP02"/>
<protein>
    <recommendedName>
        <fullName evidence="3">S-adenosyl-L-methionine methyltransferase</fullName>
    </recommendedName>
</protein>
<dbReference type="Pfam" id="PF12692">
    <property type="entry name" value="Methyltransf_17"/>
    <property type="match status" value="1"/>
</dbReference>
<evidence type="ECO:0000313" key="1">
    <source>
        <dbReference type="EMBL" id="RAI28190.1"/>
    </source>
</evidence>
<dbReference type="SUPFAM" id="SSF53335">
    <property type="entry name" value="S-adenosyl-L-methionine-dependent methyltransferases"/>
    <property type="match status" value="1"/>
</dbReference>
<dbReference type="Gene3D" id="3.40.50.150">
    <property type="entry name" value="Vaccinia Virus protein VP39"/>
    <property type="match status" value="1"/>
</dbReference>
<gene>
    <name evidence="1" type="ORF">CH339_07540</name>
</gene>
<evidence type="ECO:0000313" key="2">
    <source>
        <dbReference type="Proteomes" id="UP000249299"/>
    </source>
</evidence>
<dbReference type="InterPro" id="IPR029063">
    <property type="entry name" value="SAM-dependent_MTases_sf"/>
</dbReference>
<dbReference type="Proteomes" id="UP000249299">
    <property type="component" value="Unassembled WGS sequence"/>
</dbReference>
<comment type="caution">
    <text evidence="1">The sequence shown here is derived from an EMBL/GenBank/DDBJ whole genome shotgun (WGS) entry which is preliminary data.</text>
</comment>
<dbReference type="RefSeq" id="WP_111433730.1">
    <property type="nucleotide sequence ID" value="NZ_JACIGG010000002.1"/>
</dbReference>
<dbReference type="OrthoDB" id="7348097at2"/>
<proteinExistence type="predicted"/>
<keyword evidence="2" id="KW-1185">Reference proteome</keyword>
<dbReference type="InterPro" id="IPR025690">
    <property type="entry name" value="Methyltransf_put"/>
</dbReference>
<dbReference type="EMBL" id="NPEV01000011">
    <property type="protein sequence ID" value="RAI28190.1"/>
    <property type="molecule type" value="Genomic_DNA"/>
</dbReference>
<accession>A0A327JP02</accession>
<reference evidence="1 2" key="1">
    <citation type="submission" date="2017-07" db="EMBL/GenBank/DDBJ databases">
        <title>Draft Genome Sequences of Select Purple Nonsulfur Bacteria.</title>
        <authorList>
            <person name="Lasarre B."/>
            <person name="Mckinlay J.B."/>
        </authorList>
    </citation>
    <scope>NUCLEOTIDE SEQUENCE [LARGE SCALE GENOMIC DNA]</scope>
    <source>
        <strain evidence="1 2">DSM 11290</strain>
    </source>
</reference>
<organism evidence="1 2">
    <name type="scientific">Rhodobium orientis</name>
    <dbReference type="NCBI Taxonomy" id="34017"/>
    <lineage>
        <taxon>Bacteria</taxon>
        <taxon>Pseudomonadati</taxon>
        <taxon>Pseudomonadota</taxon>
        <taxon>Alphaproteobacteria</taxon>
        <taxon>Hyphomicrobiales</taxon>
        <taxon>Rhodobiaceae</taxon>
        <taxon>Rhodobium</taxon>
    </lineage>
</organism>